<accession>A0A7C8MQ27</accession>
<protein>
    <submittedName>
        <fullName evidence="1">Uncharacterized protein</fullName>
    </submittedName>
</protein>
<dbReference type="InParanoid" id="A0A7C8MQ27"/>
<dbReference type="EMBL" id="WUBL01000019">
    <property type="protein sequence ID" value="KAF2970792.1"/>
    <property type="molecule type" value="Genomic_DNA"/>
</dbReference>
<organism evidence="1 2">
    <name type="scientific">Xylaria multiplex</name>
    <dbReference type="NCBI Taxonomy" id="323545"/>
    <lineage>
        <taxon>Eukaryota</taxon>
        <taxon>Fungi</taxon>
        <taxon>Dikarya</taxon>
        <taxon>Ascomycota</taxon>
        <taxon>Pezizomycotina</taxon>
        <taxon>Sordariomycetes</taxon>
        <taxon>Xylariomycetidae</taxon>
        <taxon>Xylariales</taxon>
        <taxon>Xylariaceae</taxon>
        <taxon>Xylaria</taxon>
    </lineage>
</organism>
<name>A0A7C8MQ27_9PEZI</name>
<dbReference type="AlphaFoldDB" id="A0A7C8MQ27"/>
<evidence type="ECO:0000313" key="1">
    <source>
        <dbReference type="EMBL" id="KAF2970792.1"/>
    </source>
</evidence>
<evidence type="ECO:0000313" key="2">
    <source>
        <dbReference type="Proteomes" id="UP000481858"/>
    </source>
</evidence>
<comment type="caution">
    <text evidence="1">The sequence shown here is derived from an EMBL/GenBank/DDBJ whole genome shotgun (WGS) entry which is preliminary data.</text>
</comment>
<keyword evidence="2" id="KW-1185">Reference proteome</keyword>
<gene>
    <name evidence="1" type="ORF">GQX73_g2740</name>
</gene>
<sequence>MDARTQALQALIDKLPQDDDEEVHNLRAALQAACVRLPAVSVRPIVLIDGDNPAEIQFGDMSVAGAIVIMREERELRRPIYFEGSFTYEHVILPEWPQLPHVIAAAANLHRYTFNLGNHDIEINRTGLA</sequence>
<reference evidence="1 2" key="1">
    <citation type="submission" date="2019-12" db="EMBL/GenBank/DDBJ databases">
        <title>Draft genome sequence of the ascomycete Xylaria multiplex DSM 110363.</title>
        <authorList>
            <person name="Buettner E."/>
            <person name="Kellner H."/>
        </authorList>
    </citation>
    <scope>NUCLEOTIDE SEQUENCE [LARGE SCALE GENOMIC DNA]</scope>
    <source>
        <strain evidence="1 2">DSM 110363</strain>
    </source>
</reference>
<dbReference type="Proteomes" id="UP000481858">
    <property type="component" value="Unassembled WGS sequence"/>
</dbReference>
<proteinExistence type="predicted"/>